<dbReference type="AlphaFoldDB" id="V2RNB3"/>
<protein>
    <submittedName>
        <fullName evidence="4">Uncharacterized protein</fullName>
    </submittedName>
</protein>
<dbReference type="OrthoDB" id="2489132at2"/>
<evidence type="ECO:0000256" key="2">
    <source>
        <dbReference type="ARBA" id="ARBA00023224"/>
    </source>
</evidence>
<reference evidence="4" key="1">
    <citation type="journal article" date="2014" name="Genome Announc.">
        <title>Draft genome sequences of the altered schaedler flora, a defined bacterial community from gnotobiotic mice.</title>
        <authorList>
            <person name="Wannemuehler M.J."/>
            <person name="Overstreet A.M."/>
            <person name="Ward D.V."/>
            <person name="Phillips G.J."/>
        </authorList>
    </citation>
    <scope>NUCLEOTIDE SEQUENCE</scope>
    <source>
        <strain evidence="4">ASF457</strain>
    </source>
</reference>
<dbReference type="SMART" id="SM00283">
    <property type="entry name" value="MA"/>
    <property type="match status" value="1"/>
</dbReference>
<dbReference type="GO" id="GO:0007165">
    <property type="term" value="P:signal transduction"/>
    <property type="evidence" value="ECO:0007669"/>
    <property type="project" value="UniProtKB-KW"/>
</dbReference>
<sequence length="666" mass="73360">MLRFTIAKKINTFTIILVLTCILASSFSIIASIKGINEAETLDEVSLSANLLLTAVKTNVLNVNSDVSKYVITGDQKYIENMQKAIDSDNLAQFKNIVSKNPKMFYDYNQLDEFYSGVEDFAVSSQKVTNSFKLLKDNGDTFLTTANDLFTATERIQNRTANRMEDYIDRNDQERILNFFKLSFLLGEAKEHALETVSIANTILSGATYSMEVYNSIYLQINEMREHIQEARKVARLRESIDDLTYISNKIVELEKMAKNAEPLFSEFSSSMGKVNTSKDTLFFQLEEYERLSADDVRIAADNIIASQKKALLTSSFFAVLAIILAFIVILSLNISVIKPLDVLVARISNLTNGDGDLTKRIDIKSKDEFGELAAHVNSFIENVQIIIKEVKDATNEVASGNNELAATMEELSTTFDSQAKQISDMVLSMDTVRDISNETSQALDTNMDILEGAAVKTQSGADQLNGVQQDMMTIKNETVSLEAVISELADSSNQIGEILSVINDIANQTNLLALNAAIEAARAGEAGRGFAVVADEVRKLAERTQHATGKIESIIGSLQQKSNLASVEMTKSVESVQAGVDNIGETNEGFKSAVESVMDLHREMKTVAESVSNQYSTILTVVDNTQVIAAGIEESNQAVSEVNRTVAHLQERTDGLKMLISKFNV</sequence>
<name>V2RNB3_9BACT</name>
<proteinExistence type="inferred from homology"/>
<dbReference type="PANTHER" id="PTHR32089">
    <property type="entry name" value="METHYL-ACCEPTING CHEMOTAXIS PROTEIN MCPB"/>
    <property type="match status" value="1"/>
</dbReference>
<evidence type="ECO:0000256" key="3">
    <source>
        <dbReference type="ARBA" id="ARBA00029447"/>
    </source>
</evidence>
<organism evidence="4 5">
    <name type="scientific">Mucispirillum schaedleri ASF457</name>
    <dbReference type="NCBI Taxonomy" id="1379858"/>
    <lineage>
        <taxon>Bacteria</taxon>
        <taxon>Pseudomonadati</taxon>
        <taxon>Deferribacterota</taxon>
        <taxon>Deferribacteres</taxon>
        <taxon>Deferribacterales</taxon>
        <taxon>Mucispirillaceae</taxon>
        <taxon>Mucispirillum</taxon>
    </lineage>
</organism>
<evidence type="ECO:0000313" key="4">
    <source>
        <dbReference type="EMBL" id="USF23701.1"/>
    </source>
</evidence>
<dbReference type="CDD" id="cd06225">
    <property type="entry name" value="HAMP"/>
    <property type="match status" value="1"/>
</dbReference>
<reference evidence="4" key="3">
    <citation type="submission" date="2022-06" db="EMBL/GenBank/DDBJ databases">
        <title>Resources to Facilitate Use of the Altered Schaedler Flora (ASF) Mouse Model to Study Microbiome Function.</title>
        <authorList>
            <person name="Proctor A."/>
            <person name="Parvinroo S."/>
            <person name="Richie T."/>
            <person name="Jia X."/>
            <person name="Lee S.T.M."/>
            <person name="Karp P.D."/>
            <person name="Paley S."/>
            <person name="Kostic A.D."/>
            <person name="Pierre J.F."/>
            <person name="Wannemuehler M.J."/>
            <person name="Phillips G.J."/>
        </authorList>
    </citation>
    <scope>NUCLEOTIDE SEQUENCE</scope>
    <source>
        <strain evidence="4">ASF457</strain>
    </source>
</reference>
<dbReference type="EMBL" id="CP097562">
    <property type="protein sequence ID" value="USF23701.1"/>
    <property type="molecule type" value="Genomic_DNA"/>
</dbReference>
<dbReference type="PANTHER" id="PTHR32089:SF112">
    <property type="entry name" value="LYSOZYME-LIKE PROTEIN-RELATED"/>
    <property type="match status" value="1"/>
</dbReference>
<dbReference type="Pfam" id="PF00015">
    <property type="entry name" value="MCPsignal"/>
    <property type="match status" value="1"/>
</dbReference>
<dbReference type="SUPFAM" id="SSF58104">
    <property type="entry name" value="Methyl-accepting chemotaxis protein (MCP) signaling domain"/>
    <property type="match status" value="1"/>
</dbReference>
<comment type="subcellular location">
    <subcellularLocation>
        <location evidence="1">Membrane</location>
    </subcellularLocation>
</comment>
<evidence type="ECO:0000256" key="1">
    <source>
        <dbReference type="ARBA" id="ARBA00004370"/>
    </source>
</evidence>
<reference evidence="4" key="2">
    <citation type="submission" date="2022-05" db="EMBL/GenBank/DDBJ databases">
        <authorList>
            <person name="Proctor A.L."/>
            <person name="Phillips G.J."/>
            <person name="Wannemuehler M.J."/>
        </authorList>
    </citation>
    <scope>NUCLEOTIDE SEQUENCE</scope>
    <source>
        <strain evidence="4">ASF457</strain>
    </source>
</reference>
<evidence type="ECO:0000313" key="5">
    <source>
        <dbReference type="Proteomes" id="UP000017429"/>
    </source>
</evidence>
<dbReference type="CDD" id="cd11386">
    <property type="entry name" value="MCP_signal"/>
    <property type="match status" value="1"/>
</dbReference>
<dbReference type="InterPro" id="IPR003660">
    <property type="entry name" value="HAMP_dom"/>
</dbReference>
<dbReference type="KEGG" id="msch:N508_000768"/>
<dbReference type="PROSITE" id="PS50885">
    <property type="entry name" value="HAMP"/>
    <property type="match status" value="1"/>
</dbReference>
<dbReference type="SMART" id="SM00304">
    <property type="entry name" value="HAMP"/>
    <property type="match status" value="1"/>
</dbReference>
<comment type="similarity">
    <text evidence="3">Belongs to the methyl-accepting chemotaxis (MCP) protein family.</text>
</comment>
<keyword evidence="5" id="KW-1185">Reference proteome</keyword>
<dbReference type="FunFam" id="1.10.287.950:FF:000001">
    <property type="entry name" value="Methyl-accepting chemotaxis sensory transducer"/>
    <property type="match status" value="1"/>
</dbReference>
<keyword evidence="2" id="KW-0807">Transducer</keyword>
<dbReference type="Gene3D" id="1.10.287.950">
    <property type="entry name" value="Methyl-accepting chemotaxis protein"/>
    <property type="match status" value="1"/>
</dbReference>
<dbReference type="GO" id="GO:0006935">
    <property type="term" value="P:chemotaxis"/>
    <property type="evidence" value="ECO:0007669"/>
    <property type="project" value="UniProtKB-ARBA"/>
</dbReference>
<gene>
    <name evidence="4" type="ORF">N508_000768</name>
</gene>
<dbReference type="RefSeq" id="WP_023275074.1">
    <property type="nucleotide sequence ID" value="NZ_CP097562.1"/>
</dbReference>
<dbReference type="InterPro" id="IPR004089">
    <property type="entry name" value="MCPsignal_dom"/>
</dbReference>
<dbReference type="Pfam" id="PF00672">
    <property type="entry name" value="HAMP"/>
    <property type="match status" value="1"/>
</dbReference>
<dbReference type="PROSITE" id="PS50111">
    <property type="entry name" value="CHEMOTAXIS_TRANSDUC_2"/>
    <property type="match status" value="1"/>
</dbReference>
<dbReference type="eggNOG" id="COG0840">
    <property type="taxonomic scope" value="Bacteria"/>
</dbReference>
<dbReference type="GO" id="GO:0016020">
    <property type="term" value="C:membrane"/>
    <property type="evidence" value="ECO:0007669"/>
    <property type="project" value="UniProtKB-SubCell"/>
</dbReference>
<accession>V2RNB3</accession>
<dbReference type="Proteomes" id="UP000017429">
    <property type="component" value="Chromosome"/>
</dbReference>